<evidence type="ECO:0000256" key="6">
    <source>
        <dbReference type="ARBA" id="ARBA00023136"/>
    </source>
</evidence>
<dbReference type="Pfam" id="PF00528">
    <property type="entry name" value="BPD_transp_1"/>
    <property type="match status" value="1"/>
</dbReference>
<dbReference type="InterPro" id="IPR005769">
    <property type="entry name" value="PhnE/PtxC"/>
</dbReference>
<keyword evidence="5 7" id="KW-1133">Transmembrane helix</keyword>
<dbReference type="PANTHER" id="PTHR30043">
    <property type="entry name" value="PHOSPHONATES TRANSPORT SYSTEM PERMEASE PROTEIN"/>
    <property type="match status" value="1"/>
</dbReference>
<proteinExistence type="inferred from homology"/>
<keyword evidence="4 7" id="KW-0812">Transmembrane</keyword>
<dbReference type="RefSeq" id="WP_070229772.1">
    <property type="nucleotide sequence ID" value="NZ_BJYO01000002.1"/>
</dbReference>
<dbReference type="Proteomes" id="UP000254912">
    <property type="component" value="Unassembled WGS sequence"/>
</dbReference>
<protein>
    <submittedName>
        <fullName evidence="8">Phosphonate transport system permease protein</fullName>
    </submittedName>
</protein>
<keyword evidence="3" id="KW-1003">Cell membrane</keyword>
<comment type="subcellular location">
    <subcellularLocation>
        <location evidence="1 7">Cell membrane</location>
        <topology evidence="1 7">Multi-pass membrane protein</topology>
    </subcellularLocation>
</comment>
<dbReference type="InterPro" id="IPR035906">
    <property type="entry name" value="MetI-like_sf"/>
</dbReference>
<evidence type="ECO:0000256" key="3">
    <source>
        <dbReference type="ARBA" id="ARBA00022475"/>
    </source>
</evidence>
<dbReference type="SUPFAM" id="SSF161098">
    <property type="entry name" value="MetI-like"/>
    <property type="match status" value="1"/>
</dbReference>
<name>A0A288QLV1_9LACO</name>
<sequence length="260" mass="28234">MNAIIPERAFAAKWHLKGALITLLLLLIMIGSGINTGVSTDFSWDQFWQIFIKMAHPDWGYASAVITPLLQTVQMSIVGTLLGTLIAIPFSLLAARNIVKNPVLRNLIRFVLGLVRSLPDLLLGALFVAIVGIGPMAGVGALTVFSFGMVSKLFYEAIETIDEGPIDALTATGANAIQTIVFAVIPQVMNQFLSYFLYTLEINVRASTVLGYLGAGGVGLFLQQTMQMFRYDRTAIVIIAIFIVVVLVDGLSNRLREALT</sequence>
<accession>A0A288QLV1</accession>
<keyword evidence="9" id="KW-1185">Reference proteome</keyword>
<dbReference type="EMBL" id="QRAS01000001">
    <property type="protein sequence ID" value="RDL11700.1"/>
    <property type="molecule type" value="Genomic_DNA"/>
</dbReference>
<evidence type="ECO:0000256" key="2">
    <source>
        <dbReference type="ARBA" id="ARBA00022448"/>
    </source>
</evidence>
<dbReference type="GeneID" id="94545694"/>
<dbReference type="NCBIfam" id="TIGR01097">
    <property type="entry name" value="PhnE"/>
    <property type="match status" value="1"/>
</dbReference>
<evidence type="ECO:0000256" key="7">
    <source>
        <dbReference type="RuleBase" id="RU363032"/>
    </source>
</evidence>
<comment type="caution">
    <text evidence="8">The sequence shown here is derived from an EMBL/GenBank/DDBJ whole genome shotgun (WGS) entry which is preliminary data.</text>
</comment>
<feature type="transmembrane region" description="Helical" evidence="7">
    <location>
        <begin position="204"/>
        <end position="222"/>
    </location>
</feature>
<feature type="transmembrane region" description="Helical" evidence="7">
    <location>
        <begin position="20"/>
        <end position="38"/>
    </location>
</feature>
<evidence type="ECO:0000256" key="5">
    <source>
        <dbReference type="ARBA" id="ARBA00022989"/>
    </source>
</evidence>
<dbReference type="GO" id="GO:0015416">
    <property type="term" value="F:ABC-type phosphonate transporter activity"/>
    <property type="evidence" value="ECO:0007669"/>
    <property type="project" value="InterPro"/>
</dbReference>
<dbReference type="PROSITE" id="PS50928">
    <property type="entry name" value="ABC_TM1"/>
    <property type="match status" value="1"/>
</dbReference>
<evidence type="ECO:0000313" key="9">
    <source>
        <dbReference type="Proteomes" id="UP000254912"/>
    </source>
</evidence>
<dbReference type="Gene3D" id="1.10.3720.10">
    <property type="entry name" value="MetI-like"/>
    <property type="match status" value="1"/>
</dbReference>
<gene>
    <name evidence="8" type="ORF">DFP99_0118</name>
</gene>
<reference evidence="8 9" key="1">
    <citation type="submission" date="2018-07" db="EMBL/GenBank/DDBJ databases">
        <title>Genomic Encyclopedia of Type Strains, Phase III (KMG-III): the genomes of soil and plant-associated and newly described type strains.</title>
        <authorList>
            <person name="Whitman W."/>
        </authorList>
    </citation>
    <scope>NUCLEOTIDE SEQUENCE [LARGE SCALE GENOMIC DNA]</scope>
    <source>
        <strain evidence="8 9">CECT 7031</strain>
    </source>
</reference>
<dbReference type="CDD" id="cd06261">
    <property type="entry name" value="TM_PBP2"/>
    <property type="match status" value="1"/>
</dbReference>
<dbReference type="KEGG" id="wso:WSWS_00489"/>
<dbReference type="AlphaFoldDB" id="A0A288QLV1"/>
<keyword evidence="6 7" id="KW-0472">Membrane</keyword>
<organism evidence="8 9">
    <name type="scientific">Weissella soli</name>
    <dbReference type="NCBI Taxonomy" id="155866"/>
    <lineage>
        <taxon>Bacteria</taxon>
        <taxon>Bacillati</taxon>
        <taxon>Bacillota</taxon>
        <taxon>Bacilli</taxon>
        <taxon>Lactobacillales</taxon>
        <taxon>Lactobacillaceae</taxon>
        <taxon>Weissella</taxon>
    </lineage>
</organism>
<evidence type="ECO:0000256" key="1">
    <source>
        <dbReference type="ARBA" id="ARBA00004651"/>
    </source>
</evidence>
<evidence type="ECO:0000313" key="8">
    <source>
        <dbReference type="EMBL" id="RDL11700.1"/>
    </source>
</evidence>
<dbReference type="InterPro" id="IPR000515">
    <property type="entry name" value="MetI-like"/>
</dbReference>
<feature type="transmembrane region" description="Helical" evidence="7">
    <location>
        <begin position="73"/>
        <end position="95"/>
    </location>
</feature>
<feature type="transmembrane region" description="Helical" evidence="7">
    <location>
        <begin position="234"/>
        <end position="252"/>
    </location>
</feature>
<keyword evidence="2 7" id="KW-0813">Transport</keyword>
<evidence type="ECO:0000256" key="4">
    <source>
        <dbReference type="ARBA" id="ARBA00022692"/>
    </source>
</evidence>
<dbReference type="GO" id="GO:0005886">
    <property type="term" value="C:plasma membrane"/>
    <property type="evidence" value="ECO:0007669"/>
    <property type="project" value="UniProtKB-SubCell"/>
</dbReference>
<dbReference type="PANTHER" id="PTHR30043:SF1">
    <property type="entry name" value="ABC TRANSPORT SYSTEM PERMEASE PROTEIN P69"/>
    <property type="match status" value="1"/>
</dbReference>
<comment type="similarity">
    <text evidence="7">Belongs to the binding-protein-dependent transport system permease family.</text>
</comment>